<organism evidence="1 2">
    <name type="scientific">Dietzia timorensis</name>
    <dbReference type="NCBI Taxonomy" id="499555"/>
    <lineage>
        <taxon>Bacteria</taxon>
        <taxon>Bacillati</taxon>
        <taxon>Actinomycetota</taxon>
        <taxon>Actinomycetes</taxon>
        <taxon>Mycobacteriales</taxon>
        <taxon>Dietziaceae</taxon>
        <taxon>Dietzia</taxon>
    </lineage>
</organism>
<proteinExistence type="predicted"/>
<dbReference type="InterPro" id="IPR009057">
    <property type="entry name" value="Homeodomain-like_sf"/>
</dbReference>
<dbReference type="SUPFAM" id="SSF46689">
    <property type="entry name" value="Homeodomain-like"/>
    <property type="match status" value="1"/>
</dbReference>
<reference evidence="1" key="1">
    <citation type="journal article" date="2021" name="PeerJ">
        <title>Extensive microbial diversity within the chicken gut microbiome revealed by metagenomics and culture.</title>
        <authorList>
            <person name="Gilroy R."/>
            <person name="Ravi A."/>
            <person name="Getino M."/>
            <person name="Pursley I."/>
            <person name="Horton D.L."/>
            <person name="Alikhan N.F."/>
            <person name="Baker D."/>
            <person name="Gharbi K."/>
            <person name="Hall N."/>
            <person name="Watson M."/>
            <person name="Adriaenssens E.M."/>
            <person name="Foster-Nyarko E."/>
            <person name="Jarju S."/>
            <person name="Secka A."/>
            <person name="Antonio M."/>
            <person name="Oren A."/>
            <person name="Chaudhuri R.R."/>
            <person name="La Ragione R."/>
            <person name="Hildebrand F."/>
            <person name="Pallen M.J."/>
        </authorList>
    </citation>
    <scope>NUCLEOTIDE SEQUENCE</scope>
    <source>
        <strain evidence="1">ChiGjej1B1-18357</strain>
    </source>
</reference>
<evidence type="ECO:0000313" key="1">
    <source>
        <dbReference type="EMBL" id="HJE90488.1"/>
    </source>
</evidence>
<name>A0A921F4W0_9ACTN</name>
<dbReference type="AlphaFoldDB" id="A0A921F4W0"/>
<dbReference type="EMBL" id="DYXM01000106">
    <property type="protein sequence ID" value="HJE90488.1"/>
    <property type="molecule type" value="Genomic_DNA"/>
</dbReference>
<dbReference type="Gene3D" id="1.10.357.10">
    <property type="entry name" value="Tetracycline Repressor, domain 2"/>
    <property type="match status" value="1"/>
</dbReference>
<protein>
    <submittedName>
        <fullName evidence="1">TetR family transcriptional regulator</fullName>
    </submittedName>
</protein>
<sequence>MPERSRVTRQKLLVSGRRHFAEEGWMTARIRDIVADAKQSNDSAINYHFGSRAGLLRAILRIGIEAMEEQRQNEIDALAEKGIKVDKTLDVSTLSTLVIRPVADVLRYHEGVEFIRIVGQIGPYTRVQSALQNEVMQDTLLLMEVELLVDSIAQSIGETPGRYRIHNFLIALIAILSARALAIAAIRRKNTSDEDYSAEEIDDLLEESGQLRHDQFVEEVVSTLSAGLASGIPSNS</sequence>
<comment type="caution">
    <text evidence="1">The sequence shown here is derived from an EMBL/GenBank/DDBJ whole genome shotgun (WGS) entry which is preliminary data.</text>
</comment>
<accession>A0A921F4W0</accession>
<dbReference type="Proteomes" id="UP000776650">
    <property type="component" value="Unassembled WGS sequence"/>
</dbReference>
<evidence type="ECO:0000313" key="2">
    <source>
        <dbReference type="Proteomes" id="UP000776650"/>
    </source>
</evidence>
<reference evidence="1" key="2">
    <citation type="submission" date="2021-09" db="EMBL/GenBank/DDBJ databases">
        <authorList>
            <person name="Gilroy R."/>
        </authorList>
    </citation>
    <scope>NUCLEOTIDE SEQUENCE</scope>
    <source>
        <strain evidence="1">ChiGjej1B1-18357</strain>
    </source>
</reference>
<dbReference type="RefSeq" id="WP_303911568.1">
    <property type="nucleotide sequence ID" value="NZ_DYXM01000106.1"/>
</dbReference>
<gene>
    <name evidence="1" type="ORF">K8V11_05715</name>
</gene>